<name>A0ACA9RM79_9GLOM</name>
<dbReference type="Proteomes" id="UP000789366">
    <property type="component" value="Unassembled WGS sequence"/>
</dbReference>
<dbReference type="EMBL" id="CAJVPW010075878">
    <property type="protein sequence ID" value="CAG8797470.1"/>
    <property type="molecule type" value="Genomic_DNA"/>
</dbReference>
<organism evidence="1 2">
    <name type="scientific">Cetraspora pellucida</name>
    <dbReference type="NCBI Taxonomy" id="1433469"/>
    <lineage>
        <taxon>Eukaryota</taxon>
        <taxon>Fungi</taxon>
        <taxon>Fungi incertae sedis</taxon>
        <taxon>Mucoromycota</taxon>
        <taxon>Glomeromycotina</taxon>
        <taxon>Glomeromycetes</taxon>
        <taxon>Diversisporales</taxon>
        <taxon>Gigasporaceae</taxon>
        <taxon>Cetraspora</taxon>
    </lineage>
</organism>
<feature type="non-terminal residue" evidence="1">
    <location>
        <position position="43"/>
    </location>
</feature>
<evidence type="ECO:0000313" key="2">
    <source>
        <dbReference type="Proteomes" id="UP000789366"/>
    </source>
</evidence>
<feature type="non-terminal residue" evidence="1">
    <location>
        <position position="1"/>
    </location>
</feature>
<keyword evidence="2" id="KW-1185">Reference proteome</keyword>
<accession>A0ACA9RM79</accession>
<evidence type="ECO:0000313" key="1">
    <source>
        <dbReference type="EMBL" id="CAG8797470.1"/>
    </source>
</evidence>
<sequence>TMIIAEHSIEAAQERMKIQQNKLQAYKFKIGDIVFVYDASKQN</sequence>
<comment type="caution">
    <text evidence="1">The sequence shown here is derived from an EMBL/GenBank/DDBJ whole genome shotgun (WGS) entry which is preliminary data.</text>
</comment>
<gene>
    <name evidence="1" type="ORF">SPELUC_LOCUS17761</name>
</gene>
<proteinExistence type="predicted"/>
<reference evidence="1" key="1">
    <citation type="submission" date="2021-06" db="EMBL/GenBank/DDBJ databases">
        <authorList>
            <person name="Kallberg Y."/>
            <person name="Tangrot J."/>
            <person name="Rosling A."/>
        </authorList>
    </citation>
    <scope>NUCLEOTIDE SEQUENCE</scope>
    <source>
        <strain evidence="1">28 12/20/2015</strain>
    </source>
</reference>
<protein>
    <submittedName>
        <fullName evidence="1">8250_t:CDS:1</fullName>
    </submittedName>
</protein>